<accession>A0A1B6MHY7</accession>
<feature type="non-terminal residue" evidence="2">
    <location>
        <position position="213"/>
    </location>
</feature>
<dbReference type="AlphaFoldDB" id="A0A1B6MHY7"/>
<evidence type="ECO:0000256" key="1">
    <source>
        <dbReference type="SAM" id="MobiDB-lite"/>
    </source>
</evidence>
<feature type="compositionally biased region" description="Polar residues" evidence="1">
    <location>
        <begin position="113"/>
        <end position="143"/>
    </location>
</feature>
<feature type="non-terminal residue" evidence="2">
    <location>
        <position position="1"/>
    </location>
</feature>
<feature type="region of interest" description="Disordered" evidence="1">
    <location>
        <begin position="107"/>
        <end position="213"/>
    </location>
</feature>
<dbReference type="EMBL" id="GEBQ01004478">
    <property type="protein sequence ID" value="JAT35499.1"/>
    <property type="molecule type" value="Transcribed_RNA"/>
</dbReference>
<evidence type="ECO:0000313" key="2">
    <source>
        <dbReference type="EMBL" id="JAT35499.1"/>
    </source>
</evidence>
<feature type="compositionally biased region" description="Basic and acidic residues" evidence="1">
    <location>
        <begin position="56"/>
        <end position="70"/>
    </location>
</feature>
<gene>
    <name evidence="2" type="ORF">g.7005</name>
</gene>
<feature type="compositionally biased region" description="Basic and acidic residues" evidence="1">
    <location>
        <begin position="35"/>
        <end position="45"/>
    </location>
</feature>
<organism evidence="2">
    <name type="scientific">Graphocephala atropunctata</name>
    <dbReference type="NCBI Taxonomy" id="36148"/>
    <lineage>
        <taxon>Eukaryota</taxon>
        <taxon>Metazoa</taxon>
        <taxon>Ecdysozoa</taxon>
        <taxon>Arthropoda</taxon>
        <taxon>Hexapoda</taxon>
        <taxon>Insecta</taxon>
        <taxon>Pterygota</taxon>
        <taxon>Neoptera</taxon>
        <taxon>Paraneoptera</taxon>
        <taxon>Hemiptera</taxon>
        <taxon>Auchenorrhyncha</taxon>
        <taxon>Membracoidea</taxon>
        <taxon>Cicadellidae</taxon>
        <taxon>Cicadellinae</taxon>
        <taxon>Cicadellini</taxon>
        <taxon>Graphocephala</taxon>
    </lineage>
</organism>
<feature type="region of interest" description="Disordered" evidence="1">
    <location>
        <begin position="1"/>
        <end position="75"/>
    </location>
</feature>
<sequence>KYTERQGNHMNNTPQPKQERHGTAEKTNNQDFQESSDKEYQHTEDVESGIPVTDEGNNRQDDQLYARQEKTGPFPHHLIQKDEIHIPPTMNVDPLQIPHSNYESLSNRKENMQPKSVSQIRNVDQPSDSEGYTLLPQNVNFNSEEQRHSEEIYSTPPKQSSGMFHHHSEEESPLPYNIHHNIQTSDVPPNIPVNQEEELGKQRSGIFHHHSEE</sequence>
<reference evidence="2" key="1">
    <citation type="submission" date="2015-11" db="EMBL/GenBank/DDBJ databases">
        <title>De novo transcriptome assembly of four potential Pierce s Disease insect vectors from Arizona vineyards.</title>
        <authorList>
            <person name="Tassone E.E."/>
        </authorList>
    </citation>
    <scope>NUCLEOTIDE SEQUENCE</scope>
</reference>
<name>A0A1B6MHY7_9HEMI</name>
<proteinExistence type="predicted"/>
<protein>
    <submittedName>
        <fullName evidence="2">Uncharacterized protein</fullName>
    </submittedName>
</protein>